<accession>A0A0A9CK80</accession>
<name>A0A0A9CK80_ARUDO</name>
<dbReference type="EMBL" id="GBRH01225963">
    <property type="protein sequence ID" value="JAD71932.1"/>
    <property type="molecule type" value="Transcribed_RNA"/>
</dbReference>
<organism evidence="2">
    <name type="scientific">Arundo donax</name>
    <name type="common">Giant reed</name>
    <name type="synonym">Donax arundinaceus</name>
    <dbReference type="NCBI Taxonomy" id="35708"/>
    <lineage>
        <taxon>Eukaryota</taxon>
        <taxon>Viridiplantae</taxon>
        <taxon>Streptophyta</taxon>
        <taxon>Embryophyta</taxon>
        <taxon>Tracheophyta</taxon>
        <taxon>Spermatophyta</taxon>
        <taxon>Magnoliopsida</taxon>
        <taxon>Liliopsida</taxon>
        <taxon>Poales</taxon>
        <taxon>Poaceae</taxon>
        <taxon>PACMAD clade</taxon>
        <taxon>Arundinoideae</taxon>
        <taxon>Arundineae</taxon>
        <taxon>Arundo</taxon>
    </lineage>
</organism>
<sequence length="48" mass="5163">MPTLTVDARAVRPWRRSTGTEGDAHRCGSAGGMDVGAYARGVRELDRC</sequence>
<reference evidence="2" key="2">
    <citation type="journal article" date="2015" name="Data Brief">
        <title>Shoot transcriptome of the giant reed, Arundo donax.</title>
        <authorList>
            <person name="Barrero R.A."/>
            <person name="Guerrero F.D."/>
            <person name="Moolhuijzen P."/>
            <person name="Goolsby J.A."/>
            <person name="Tidwell J."/>
            <person name="Bellgard S.E."/>
            <person name="Bellgard M.I."/>
        </authorList>
    </citation>
    <scope>NUCLEOTIDE SEQUENCE</scope>
    <source>
        <tissue evidence="2">Shoot tissue taken approximately 20 cm above the soil surface</tissue>
    </source>
</reference>
<reference evidence="2" key="1">
    <citation type="submission" date="2014-09" db="EMBL/GenBank/DDBJ databases">
        <authorList>
            <person name="Magalhaes I.L.F."/>
            <person name="Oliveira U."/>
            <person name="Santos F.R."/>
            <person name="Vidigal T.H.D.A."/>
            <person name="Brescovit A.D."/>
            <person name="Santos A.J."/>
        </authorList>
    </citation>
    <scope>NUCLEOTIDE SEQUENCE</scope>
    <source>
        <tissue evidence="2">Shoot tissue taken approximately 20 cm above the soil surface</tissue>
    </source>
</reference>
<evidence type="ECO:0000256" key="1">
    <source>
        <dbReference type="SAM" id="MobiDB-lite"/>
    </source>
</evidence>
<dbReference type="AlphaFoldDB" id="A0A0A9CK80"/>
<feature type="region of interest" description="Disordered" evidence="1">
    <location>
        <begin position="1"/>
        <end position="30"/>
    </location>
</feature>
<proteinExistence type="predicted"/>
<evidence type="ECO:0000313" key="2">
    <source>
        <dbReference type="EMBL" id="JAD71932.1"/>
    </source>
</evidence>
<protein>
    <submittedName>
        <fullName evidence="2">Uncharacterized protein</fullName>
    </submittedName>
</protein>